<proteinExistence type="predicted"/>
<dbReference type="Proteomes" id="UP000886844">
    <property type="component" value="Unassembled WGS sequence"/>
</dbReference>
<organism evidence="3 4">
    <name type="scientific">Candidatus Alistipes intestinigallinarum</name>
    <dbReference type="NCBI Taxonomy" id="2838440"/>
    <lineage>
        <taxon>Bacteria</taxon>
        <taxon>Pseudomonadati</taxon>
        <taxon>Bacteroidota</taxon>
        <taxon>Bacteroidia</taxon>
        <taxon>Bacteroidales</taxon>
        <taxon>Rikenellaceae</taxon>
        <taxon>Alistipes</taxon>
    </lineage>
</organism>
<dbReference type="EMBL" id="DXDA01000001">
    <property type="protein sequence ID" value="HIY67797.1"/>
    <property type="molecule type" value="Genomic_DNA"/>
</dbReference>
<dbReference type="InterPro" id="IPR029058">
    <property type="entry name" value="AB_hydrolase_fold"/>
</dbReference>
<reference evidence="3" key="1">
    <citation type="journal article" date="2021" name="PeerJ">
        <title>Extensive microbial diversity within the chicken gut microbiome revealed by metagenomics and culture.</title>
        <authorList>
            <person name="Gilroy R."/>
            <person name="Ravi A."/>
            <person name="Getino M."/>
            <person name="Pursley I."/>
            <person name="Horton D.L."/>
            <person name="Alikhan N.F."/>
            <person name="Baker D."/>
            <person name="Gharbi K."/>
            <person name="Hall N."/>
            <person name="Watson M."/>
            <person name="Adriaenssens E.M."/>
            <person name="Foster-Nyarko E."/>
            <person name="Jarju S."/>
            <person name="Secka A."/>
            <person name="Antonio M."/>
            <person name="Oren A."/>
            <person name="Chaudhuri R.R."/>
            <person name="La Ragione R."/>
            <person name="Hildebrand F."/>
            <person name="Pallen M.J."/>
        </authorList>
    </citation>
    <scope>NUCLEOTIDE SEQUENCE</scope>
    <source>
        <strain evidence="3">5134</strain>
    </source>
</reference>
<gene>
    <name evidence="3" type="ORF">H9828_00085</name>
</gene>
<feature type="domain" description="Peptidase S9 prolyl oligopeptidase catalytic" evidence="2">
    <location>
        <begin position="122"/>
        <end position="286"/>
    </location>
</feature>
<dbReference type="GO" id="GO:0006508">
    <property type="term" value="P:proteolysis"/>
    <property type="evidence" value="ECO:0007669"/>
    <property type="project" value="InterPro"/>
</dbReference>
<dbReference type="Gene3D" id="3.40.50.1820">
    <property type="entry name" value="alpha/beta hydrolase"/>
    <property type="match status" value="1"/>
</dbReference>
<dbReference type="PANTHER" id="PTHR48081">
    <property type="entry name" value="AB HYDROLASE SUPERFAMILY PROTEIN C4A8.06C"/>
    <property type="match status" value="1"/>
</dbReference>
<name>A0A9D1YYZ2_9BACT</name>
<reference evidence="3" key="2">
    <citation type="submission" date="2021-04" db="EMBL/GenBank/DDBJ databases">
        <authorList>
            <person name="Gilroy R."/>
        </authorList>
    </citation>
    <scope>NUCLEOTIDE SEQUENCE</scope>
    <source>
        <strain evidence="3">5134</strain>
    </source>
</reference>
<evidence type="ECO:0000256" key="1">
    <source>
        <dbReference type="ARBA" id="ARBA00022801"/>
    </source>
</evidence>
<dbReference type="PANTHER" id="PTHR48081:SF6">
    <property type="entry name" value="PEPTIDASE S9 PROLYL OLIGOPEPTIDASE CATALYTIC DOMAIN-CONTAINING PROTEIN"/>
    <property type="match status" value="1"/>
</dbReference>
<sequence>MRRCFLIVLAVLVAGIAEAREPLRIPLFPEGAPSKNGLEGTPETINDKGYYVGVSEPELEVFLPDSARATGQIMLVVPGGSYEKVCVTYEGYRTAEWLNGEGIVAAVLKYRMPNGHPEIPLEDGVQAMRVLRREARSWGVDPRSVGVMGFSAGGHFVSTLLTEYPDAESRPDFGVLVYPVITMSYSSARTRENLLGARSGDEALRKRYSTCEQVHEGMPEVLLVLCDDDRAVVPENSIRFYRALKKQGVRAAMHIFPQGGHGFWMRERYRYGEETYPLILRWIREHDNTKQSK</sequence>
<evidence type="ECO:0000313" key="4">
    <source>
        <dbReference type="Proteomes" id="UP000886844"/>
    </source>
</evidence>
<dbReference type="GO" id="GO:0008236">
    <property type="term" value="F:serine-type peptidase activity"/>
    <property type="evidence" value="ECO:0007669"/>
    <property type="project" value="InterPro"/>
</dbReference>
<evidence type="ECO:0000259" key="2">
    <source>
        <dbReference type="Pfam" id="PF00326"/>
    </source>
</evidence>
<dbReference type="AlphaFoldDB" id="A0A9D1YYZ2"/>
<keyword evidence="1 3" id="KW-0378">Hydrolase</keyword>
<dbReference type="InterPro" id="IPR001375">
    <property type="entry name" value="Peptidase_S9_cat"/>
</dbReference>
<accession>A0A9D1YYZ2</accession>
<dbReference type="Pfam" id="PF00326">
    <property type="entry name" value="Peptidase_S9"/>
    <property type="match status" value="1"/>
</dbReference>
<comment type="caution">
    <text evidence="3">The sequence shown here is derived from an EMBL/GenBank/DDBJ whole genome shotgun (WGS) entry which is preliminary data.</text>
</comment>
<dbReference type="InterPro" id="IPR050300">
    <property type="entry name" value="GDXG_lipolytic_enzyme"/>
</dbReference>
<evidence type="ECO:0000313" key="3">
    <source>
        <dbReference type="EMBL" id="HIY67797.1"/>
    </source>
</evidence>
<dbReference type="SUPFAM" id="SSF53474">
    <property type="entry name" value="alpha/beta-Hydrolases"/>
    <property type="match status" value="1"/>
</dbReference>
<protein>
    <submittedName>
        <fullName evidence="3">Alpha/beta hydrolase</fullName>
    </submittedName>
</protein>